<dbReference type="GO" id="GO:0016020">
    <property type="term" value="C:membrane"/>
    <property type="evidence" value="ECO:0007669"/>
    <property type="project" value="TreeGrafter"/>
</dbReference>
<name>A0A7W9JL72_9MICC</name>
<evidence type="ECO:0000313" key="3">
    <source>
        <dbReference type="EMBL" id="MBB5849773.1"/>
    </source>
</evidence>
<dbReference type="PANTHER" id="PTHR43798:SF31">
    <property type="entry name" value="AB HYDROLASE SUPERFAMILY PROTEIN YCLE"/>
    <property type="match status" value="1"/>
</dbReference>
<accession>A0A7W9JL72</accession>
<evidence type="ECO:0000256" key="1">
    <source>
        <dbReference type="ARBA" id="ARBA00022801"/>
    </source>
</evidence>
<dbReference type="RefSeq" id="WP_184173448.1">
    <property type="nucleotide sequence ID" value="NZ_BAABAG010000006.1"/>
</dbReference>
<comment type="caution">
    <text evidence="3">The sequence shown here is derived from an EMBL/GenBank/DDBJ whole genome shotgun (WGS) entry which is preliminary data.</text>
</comment>
<dbReference type="EMBL" id="JACHMW010000001">
    <property type="protein sequence ID" value="MBB5849773.1"/>
    <property type="molecule type" value="Genomic_DNA"/>
</dbReference>
<dbReference type="Pfam" id="PF12697">
    <property type="entry name" value="Abhydrolase_6"/>
    <property type="match status" value="1"/>
</dbReference>
<dbReference type="InterPro" id="IPR050266">
    <property type="entry name" value="AB_hydrolase_sf"/>
</dbReference>
<dbReference type="InterPro" id="IPR029058">
    <property type="entry name" value="AB_hydrolase_fold"/>
</dbReference>
<evidence type="ECO:0000259" key="2">
    <source>
        <dbReference type="Pfam" id="PF12697"/>
    </source>
</evidence>
<dbReference type="InterPro" id="IPR000073">
    <property type="entry name" value="AB_hydrolase_1"/>
</dbReference>
<sequence length="271" mass="27980">MAQPTVTTTLLKAAESSARVLLVGAGLGTGVHALWSLAAQRMAEDTLVIGYDLPGHGASAPHAEPFTIAELADAVVAAVARLKDEGAIPADVPLAYAGVSLNGCVALQLALEHADVVSGVAVVCSAAKIGEAKAWHERAELVEKAGTPTMVAGSAERWFAPGFIERHPERTTDLLHTLQEADRHSYARLCEALAGFDVRERLGEIRVPVLTVHGAHDAVTPPAAGEEIAAAVPGTTVVALDDAAHQAPLEQPVATAEALAAFLTTVQEAAK</sequence>
<dbReference type="GO" id="GO:0016787">
    <property type="term" value="F:hydrolase activity"/>
    <property type="evidence" value="ECO:0007669"/>
    <property type="project" value="UniProtKB-KW"/>
</dbReference>
<dbReference type="PRINTS" id="PR00111">
    <property type="entry name" value="ABHYDROLASE"/>
</dbReference>
<dbReference type="Gene3D" id="3.40.50.1820">
    <property type="entry name" value="alpha/beta hydrolase"/>
    <property type="match status" value="1"/>
</dbReference>
<gene>
    <name evidence="3" type="ORF">HDA33_002337</name>
</gene>
<dbReference type="AlphaFoldDB" id="A0A7W9JL72"/>
<dbReference type="Proteomes" id="UP000567246">
    <property type="component" value="Unassembled WGS sequence"/>
</dbReference>
<proteinExistence type="predicted"/>
<protein>
    <submittedName>
        <fullName evidence="3">3-oxoadipate enol-lactonase</fullName>
    </submittedName>
</protein>
<reference evidence="3 4" key="1">
    <citation type="submission" date="2020-08" db="EMBL/GenBank/DDBJ databases">
        <title>Sequencing the genomes of 1000 actinobacteria strains.</title>
        <authorList>
            <person name="Klenk H.-P."/>
        </authorList>
    </citation>
    <scope>NUCLEOTIDE SEQUENCE [LARGE SCALE GENOMIC DNA]</scope>
    <source>
        <strain evidence="3 4">DSM 17945</strain>
    </source>
</reference>
<keyword evidence="1" id="KW-0378">Hydrolase</keyword>
<organism evidence="3 4">
    <name type="scientific">Micrococcus endophyticus</name>
    <dbReference type="NCBI Taxonomy" id="455343"/>
    <lineage>
        <taxon>Bacteria</taxon>
        <taxon>Bacillati</taxon>
        <taxon>Actinomycetota</taxon>
        <taxon>Actinomycetes</taxon>
        <taxon>Micrococcales</taxon>
        <taxon>Micrococcaceae</taxon>
        <taxon>Micrococcus</taxon>
    </lineage>
</organism>
<evidence type="ECO:0000313" key="4">
    <source>
        <dbReference type="Proteomes" id="UP000567246"/>
    </source>
</evidence>
<dbReference type="SUPFAM" id="SSF53474">
    <property type="entry name" value="alpha/beta-Hydrolases"/>
    <property type="match status" value="1"/>
</dbReference>
<keyword evidence="4" id="KW-1185">Reference proteome</keyword>
<dbReference type="PANTHER" id="PTHR43798">
    <property type="entry name" value="MONOACYLGLYCEROL LIPASE"/>
    <property type="match status" value="1"/>
</dbReference>
<feature type="domain" description="AB hydrolase-1" evidence="2">
    <location>
        <begin position="20"/>
        <end position="258"/>
    </location>
</feature>